<dbReference type="Proteomes" id="UP000288168">
    <property type="component" value="Unassembled WGS sequence"/>
</dbReference>
<gene>
    <name evidence="2" type="ORF">CEP54_015864</name>
</gene>
<proteinExistence type="predicted"/>
<reference evidence="2 3" key="1">
    <citation type="submission" date="2017-06" db="EMBL/GenBank/DDBJ databases">
        <title>Comparative genomic analysis of Ambrosia Fusariam Clade fungi.</title>
        <authorList>
            <person name="Stajich J.E."/>
            <person name="Carrillo J."/>
            <person name="Kijimoto T."/>
            <person name="Eskalen A."/>
            <person name="O'Donnell K."/>
            <person name="Kasson M."/>
        </authorList>
    </citation>
    <scope>NUCLEOTIDE SEQUENCE [LARGE SCALE GENOMIC DNA]</scope>
    <source>
        <strain evidence="2 3">NRRL62584</strain>
    </source>
</reference>
<keyword evidence="3" id="KW-1185">Reference proteome</keyword>
<dbReference type="AlphaFoldDB" id="A0A428NKS8"/>
<keyword evidence="1" id="KW-1133">Transmembrane helix</keyword>
<protein>
    <submittedName>
        <fullName evidence="2">Uncharacterized protein</fullName>
    </submittedName>
</protein>
<feature type="transmembrane region" description="Helical" evidence="1">
    <location>
        <begin position="69"/>
        <end position="92"/>
    </location>
</feature>
<comment type="caution">
    <text evidence="2">The sequence shown here is derived from an EMBL/GenBank/DDBJ whole genome shotgun (WGS) entry which is preliminary data.</text>
</comment>
<evidence type="ECO:0000313" key="2">
    <source>
        <dbReference type="EMBL" id="RSL41299.1"/>
    </source>
</evidence>
<organism evidence="2 3">
    <name type="scientific">Fusarium duplospermum</name>
    <dbReference type="NCBI Taxonomy" id="1325734"/>
    <lineage>
        <taxon>Eukaryota</taxon>
        <taxon>Fungi</taxon>
        <taxon>Dikarya</taxon>
        <taxon>Ascomycota</taxon>
        <taxon>Pezizomycotina</taxon>
        <taxon>Sordariomycetes</taxon>
        <taxon>Hypocreomycetidae</taxon>
        <taxon>Hypocreales</taxon>
        <taxon>Nectriaceae</taxon>
        <taxon>Fusarium</taxon>
        <taxon>Fusarium solani species complex</taxon>
    </lineage>
</organism>
<accession>A0A428NKS8</accession>
<dbReference type="EMBL" id="NKCI01000428">
    <property type="protein sequence ID" value="RSL41299.1"/>
    <property type="molecule type" value="Genomic_DNA"/>
</dbReference>
<evidence type="ECO:0000313" key="3">
    <source>
        <dbReference type="Proteomes" id="UP000288168"/>
    </source>
</evidence>
<name>A0A428NKS8_9HYPO</name>
<evidence type="ECO:0000256" key="1">
    <source>
        <dbReference type="SAM" id="Phobius"/>
    </source>
</evidence>
<keyword evidence="1" id="KW-0472">Membrane</keyword>
<sequence length="97" mass="11147">MLRVPVTEETPWFLTEDEYDRRRSDCTELWHGLVCKLPKEYALPEGHGYGEQQRIYVVRSRTLYEELKAAFVLAPAMATTTGAILVISYHLMKSLVG</sequence>
<keyword evidence="1" id="KW-0812">Transmembrane</keyword>